<comment type="caution">
    <text evidence="1">The sequence shown here is derived from an EMBL/GenBank/DDBJ whole genome shotgun (WGS) entry which is preliminary data.</text>
</comment>
<proteinExistence type="predicted"/>
<organism evidence="1 2">
    <name type="scientific">Methylobrevis albus</name>
    <dbReference type="NCBI Taxonomy" id="2793297"/>
    <lineage>
        <taxon>Bacteria</taxon>
        <taxon>Pseudomonadati</taxon>
        <taxon>Pseudomonadota</taxon>
        <taxon>Alphaproteobacteria</taxon>
        <taxon>Hyphomicrobiales</taxon>
        <taxon>Pleomorphomonadaceae</taxon>
        <taxon>Methylobrevis</taxon>
    </lineage>
</organism>
<dbReference type="Proteomes" id="UP000631694">
    <property type="component" value="Unassembled WGS sequence"/>
</dbReference>
<dbReference type="EMBL" id="JADZLT010000041">
    <property type="protein sequence ID" value="MBH0237170.1"/>
    <property type="molecule type" value="Genomic_DNA"/>
</dbReference>
<accession>A0A931I0N5</accession>
<dbReference type="RefSeq" id="WP_197310269.1">
    <property type="nucleotide sequence ID" value="NZ_JADZLT010000041.1"/>
</dbReference>
<gene>
    <name evidence="1" type="ORF">I5731_04995</name>
</gene>
<evidence type="ECO:0000313" key="2">
    <source>
        <dbReference type="Proteomes" id="UP000631694"/>
    </source>
</evidence>
<keyword evidence="2" id="KW-1185">Reference proteome</keyword>
<protein>
    <submittedName>
        <fullName evidence="1">Uncharacterized protein</fullName>
    </submittedName>
</protein>
<evidence type="ECO:0000313" key="1">
    <source>
        <dbReference type="EMBL" id="MBH0237170.1"/>
    </source>
</evidence>
<sequence>MGLVIEFGVSKPRINTRPRRDRSADVMIFPGVRIERHAERDPEAAARRAEIWRQPRWKDYGDE</sequence>
<dbReference type="AlphaFoldDB" id="A0A931I0N5"/>
<reference evidence="1" key="1">
    <citation type="submission" date="2020-12" db="EMBL/GenBank/DDBJ databases">
        <title>Methylobrevis albus sp. nov., isolated from fresh water lack sediment.</title>
        <authorList>
            <person name="Zou Q."/>
        </authorList>
    </citation>
    <scope>NUCLEOTIDE SEQUENCE</scope>
    <source>
        <strain evidence="1">L22</strain>
    </source>
</reference>
<name>A0A931I0N5_9HYPH</name>